<sequence>MAKLQVGWHHAVQGRPPQAEPQVVVQAGQGLWQDAAHRRRPAAPQLGPGQAAAQAHKQELDRGPQPAGEEPHQDGPAAAQLSIGQAGRPPAGPQPVPRPQEVSMVKMSVLSLGWQQQYQQRLEEHVIKVNLGPRPELHEPQDRLVHPASAGPGYGQAALRQARAPAQAPQRAPGRGHSRRDQLHASLSTLPEACEGIDKWQPQLEAVRHTAAPEAFPLEPAWVLPCLMERFSEAASSLDINQGRETSTWQ</sequence>
<proteinExistence type="predicted"/>
<reference evidence="2 3" key="1">
    <citation type="submission" date="2018-03" db="EMBL/GenBank/DDBJ databases">
        <authorList>
            <person name="Guldener U."/>
        </authorList>
    </citation>
    <scope>NUCLEOTIDE SEQUENCE [LARGE SCALE GENOMIC DNA]</scope>
    <source>
        <strain evidence="2 3">DAOM196992</strain>
    </source>
</reference>
<accession>A0A5C3FD78</accession>
<evidence type="ECO:0000313" key="3">
    <source>
        <dbReference type="Proteomes" id="UP000323386"/>
    </source>
</evidence>
<organism evidence="2 3">
    <name type="scientific">Pseudozyma flocculosa</name>
    <dbReference type="NCBI Taxonomy" id="84751"/>
    <lineage>
        <taxon>Eukaryota</taxon>
        <taxon>Fungi</taxon>
        <taxon>Dikarya</taxon>
        <taxon>Basidiomycota</taxon>
        <taxon>Ustilaginomycotina</taxon>
        <taxon>Ustilaginomycetes</taxon>
        <taxon>Ustilaginales</taxon>
        <taxon>Ustilaginaceae</taxon>
        <taxon>Pseudozyma</taxon>
    </lineage>
</organism>
<dbReference type="Proteomes" id="UP000323386">
    <property type="component" value="Unassembled WGS sequence"/>
</dbReference>
<evidence type="ECO:0000313" key="2">
    <source>
        <dbReference type="EMBL" id="SPO41587.1"/>
    </source>
</evidence>
<feature type="compositionally biased region" description="Low complexity" evidence="1">
    <location>
        <begin position="42"/>
        <end position="55"/>
    </location>
</feature>
<protein>
    <submittedName>
        <fullName evidence="2">Uncharacterized protein</fullName>
    </submittedName>
</protein>
<name>A0A5C3FD78_9BASI</name>
<evidence type="ECO:0000256" key="1">
    <source>
        <dbReference type="SAM" id="MobiDB-lite"/>
    </source>
</evidence>
<feature type="region of interest" description="Disordered" evidence="1">
    <location>
        <begin position="1"/>
        <end position="99"/>
    </location>
</feature>
<dbReference type="AlphaFoldDB" id="A0A5C3FD78"/>
<dbReference type="EMBL" id="OOIP01000029">
    <property type="protein sequence ID" value="SPO41587.1"/>
    <property type="molecule type" value="Genomic_DNA"/>
</dbReference>
<gene>
    <name evidence="2" type="ORF">PSFLO_07069</name>
</gene>
<feature type="compositionally biased region" description="Low complexity" evidence="1">
    <location>
        <begin position="155"/>
        <end position="175"/>
    </location>
</feature>
<feature type="region of interest" description="Disordered" evidence="1">
    <location>
        <begin position="146"/>
        <end position="182"/>
    </location>
</feature>
<keyword evidence="3" id="KW-1185">Reference proteome</keyword>